<keyword evidence="3" id="KW-1185">Reference proteome</keyword>
<reference evidence="3" key="2">
    <citation type="journal article" date="2016" name="Sci. Rep.">
        <title>Dictyocaulus viviparus genome, variome and transcriptome elucidate lungworm biology and support future intervention.</title>
        <authorList>
            <person name="McNulty S.N."/>
            <person name="Strube C."/>
            <person name="Rosa B.A."/>
            <person name="Martin J.C."/>
            <person name="Tyagi R."/>
            <person name="Choi Y.J."/>
            <person name="Wang Q."/>
            <person name="Hallsworth Pepin K."/>
            <person name="Zhang X."/>
            <person name="Ozersky P."/>
            <person name="Wilson R.K."/>
            <person name="Sternberg P.W."/>
            <person name="Gasser R.B."/>
            <person name="Mitreva M."/>
        </authorList>
    </citation>
    <scope>NUCLEOTIDE SEQUENCE [LARGE SCALE GENOMIC DNA]</scope>
    <source>
        <strain evidence="3">HannoverDv2000</strain>
    </source>
</reference>
<protein>
    <submittedName>
        <fullName evidence="2">Uncharacterized protein</fullName>
    </submittedName>
</protein>
<evidence type="ECO:0000313" key="2">
    <source>
        <dbReference type="EMBL" id="KJH44034.1"/>
    </source>
</evidence>
<evidence type="ECO:0000313" key="3">
    <source>
        <dbReference type="Proteomes" id="UP000053766"/>
    </source>
</evidence>
<reference evidence="2 3" key="1">
    <citation type="submission" date="2013-11" db="EMBL/GenBank/DDBJ databases">
        <title>Draft genome of the bovine lungworm Dictyocaulus viviparus.</title>
        <authorList>
            <person name="Mitreva M."/>
        </authorList>
    </citation>
    <scope>NUCLEOTIDE SEQUENCE [LARGE SCALE GENOMIC DNA]</scope>
    <source>
        <strain evidence="2 3">HannoverDv2000</strain>
    </source>
</reference>
<evidence type="ECO:0000256" key="1">
    <source>
        <dbReference type="SAM" id="MobiDB-lite"/>
    </source>
</evidence>
<accession>A0A0D8XJM1</accession>
<feature type="region of interest" description="Disordered" evidence="1">
    <location>
        <begin position="50"/>
        <end position="84"/>
    </location>
</feature>
<proteinExistence type="predicted"/>
<dbReference type="OrthoDB" id="10537575at2759"/>
<feature type="compositionally biased region" description="Polar residues" evidence="1">
    <location>
        <begin position="59"/>
        <end position="72"/>
    </location>
</feature>
<dbReference type="Proteomes" id="UP000053766">
    <property type="component" value="Unassembled WGS sequence"/>
</dbReference>
<dbReference type="AlphaFoldDB" id="A0A0D8XJM1"/>
<dbReference type="STRING" id="29172.A0A0D8XJM1"/>
<dbReference type="EMBL" id="KN716505">
    <property type="protein sequence ID" value="KJH44034.1"/>
    <property type="molecule type" value="Genomic_DNA"/>
</dbReference>
<sequence>MSPKLITNRVTETASRYTKFLRWGRTPLDDARTFHHEDCIRFLLKHHARGQKGGLPNNIPASENESQINMQADESSGEDELSSSTGVMLINEDDMKEKVLFVGHPMYSLESGPQNFIKRAMSTEKQEGRIVIKTSDN</sequence>
<organism evidence="2 3">
    <name type="scientific">Dictyocaulus viviparus</name>
    <name type="common">Bovine lungworm</name>
    <dbReference type="NCBI Taxonomy" id="29172"/>
    <lineage>
        <taxon>Eukaryota</taxon>
        <taxon>Metazoa</taxon>
        <taxon>Ecdysozoa</taxon>
        <taxon>Nematoda</taxon>
        <taxon>Chromadorea</taxon>
        <taxon>Rhabditida</taxon>
        <taxon>Rhabditina</taxon>
        <taxon>Rhabditomorpha</taxon>
        <taxon>Strongyloidea</taxon>
        <taxon>Metastrongylidae</taxon>
        <taxon>Dictyocaulus</taxon>
    </lineage>
</organism>
<name>A0A0D8XJM1_DICVI</name>
<gene>
    <name evidence="2" type="ORF">DICVIV_09938</name>
</gene>